<dbReference type="Pfam" id="PF00520">
    <property type="entry name" value="Ion_trans"/>
    <property type="match status" value="1"/>
</dbReference>
<dbReference type="InterPro" id="IPR005821">
    <property type="entry name" value="Ion_trans_dom"/>
</dbReference>
<evidence type="ECO:0000256" key="10">
    <source>
        <dbReference type="ARBA" id="ARBA00022882"/>
    </source>
</evidence>
<dbReference type="STRING" id="13333.U5DDC1"/>
<evidence type="ECO:0000256" key="9">
    <source>
        <dbReference type="ARBA" id="ARBA00022837"/>
    </source>
</evidence>
<organism evidence="17 18">
    <name type="scientific">Amborella trichopoda</name>
    <dbReference type="NCBI Taxonomy" id="13333"/>
    <lineage>
        <taxon>Eukaryota</taxon>
        <taxon>Viridiplantae</taxon>
        <taxon>Streptophyta</taxon>
        <taxon>Embryophyta</taxon>
        <taxon>Tracheophyta</taxon>
        <taxon>Spermatophyta</taxon>
        <taxon>Magnoliopsida</taxon>
        <taxon>Amborellales</taxon>
        <taxon>Amborellaceae</taxon>
        <taxon>Amborella</taxon>
    </lineage>
</organism>
<accession>U5DDC1</accession>
<evidence type="ECO:0000256" key="7">
    <source>
        <dbReference type="ARBA" id="ARBA00022692"/>
    </source>
</evidence>
<dbReference type="Proteomes" id="UP000017836">
    <property type="component" value="Unassembled WGS sequence"/>
</dbReference>
<keyword evidence="10" id="KW-0851">Voltage-gated channel</keyword>
<sequence>MLRLLRLLMHIQRYRAFVATFLTLIPSLAPYLGTIFCVLCLYCSLGLQLFGGLVYSANPKLEGTDLYENNYLLFNFNDYPNGMVTLFNLLVMGNWQGWMQSYVQLTGTSWTLLYFVSFYVITVLLLLNLVVAFVLEAFFSEMELEKTDDSEVDGEVTEKRKYQRRRVSSKTRSARVESLLHRILGAELERNQSCNA</sequence>
<evidence type="ECO:0000313" key="17">
    <source>
        <dbReference type="EMBL" id="ERN20514.1"/>
    </source>
</evidence>
<comment type="subunit">
    <text evidence="3">Homodimer.</text>
</comment>
<dbReference type="SUPFAM" id="SSF81324">
    <property type="entry name" value="Voltage-gated potassium channels"/>
    <property type="match status" value="1"/>
</dbReference>
<evidence type="ECO:0000256" key="6">
    <source>
        <dbReference type="ARBA" id="ARBA00022673"/>
    </source>
</evidence>
<keyword evidence="9" id="KW-0106">Calcium</keyword>
<keyword evidence="8" id="KW-0677">Repeat</keyword>
<evidence type="ECO:0000256" key="11">
    <source>
        <dbReference type="ARBA" id="ARBA00022989"/>
    </source>
</evidence>
<dbReference type="AlphaFoldDB" id="U5DDC1"/>
<dbReference type="PANTHER" id="PTHR46988:SF2">
    <property type="entry name" value="TWO PORE CALCIUM CHANNEL PROTEIN 1"/>
    <property type="match status" value="1"/>
</dbReference>
<evidence type="ECO:0000256" key="15">
    <source>
        <dbReference type="SAM" id="Phobius"/>
    </source>
</evidence>
<keyword evidence="5" id="KW-0109">Calcium transport</keyword>
<comment type="subcellular location">
    <subcellularLocation>
        <location evidence="1">Membrane</location>
        <topology evidence="1">Multi-pass membrane protein</topology>
    </subcellularLocation>
</comment>
<keyword evidence="18" id="KW-1185">Reference proteome</keyword>
<feature type="transmembrane region" description="Helical" evidence="15">
    <location>
        <begin position="21"/>
        <end position="51"/>
    </location>
</feature>
<evidence type="ECO:0000256" key="12">
    <source>
        <dbReference type="ARBA" id="ARBA00023065"/>
    </source>
</evidence>
<evidence type="ECO:0000256" key="14">
    <source>
        <dbReference type="ARBA" id="ARBA00023303"/>
    </source>
</evidence>
<evidence type="ECO:0000256" key="13">
    <source>
        <dbReference type="ARBA" id="ARBA00023136"/>
    </source>
</evidence>
<evidence type="ECO:0000256" key="8">
    <source>
        <dbReference type="ARBA" id="ARBA00022737"/>
    </source>
</evidence>
<dbReference type="eggNOG" id="KOG2301">
    <property type="taxonomic scope" value="Eukaryota"/>
</dbReference>
<dbReference type="GO" id="GO:0019722">
    <property type="term" value="P:calcium-mediated signaling"/>
    <property type="evidence" value="ECO:0007669"/>
    <property type="project" value="UniProtKB-ARBA"/>
</dbReference>
<evidence type="ECO:0000259" key="16">
    <source>
        <dbReference type="Pfam" id="PF00520"/>
    </source>
</evidence>
<keyword evidence="6" id="KW-0107">Calcium channel</keyword>
<keyword evidence="4" id="KW-0813">Transport</keyword>
<dbReference type="HOGENOM" id="CLU_062367_0_0_1"/>
<name>U5DDC1_AMBTC</name>
<evidence type="ECO:0000256" key="5">
    <source>
        <dbReference type="ARBA" id="ARBA00022568"/>
    </source>
</evidence>
<evidence type="ECO:0000256" key="1">
    <source>
        <dbReference type="ARBA" id="ARBA00004141"/>
    </source>
</evidence>
<reference evidence="18" key="1">
    <citation type="journal article" date="2013" name="Science">
        <title>The Amborella genome and the evolution of flowering plants.</title>
        <authorList>
            <consortium name="Amborella Genome Project"/>
        </authorList>
    </citation>
    <scope>NUCLEOTIDE SEQUENCE [LARGE SCALE GENOMIC DNA]</scope>
</reference>
<dbReference type="OMA" id="MANVIWN"/>
<evidence type="ECO:0000256" key="2">
    <source>
        <dbReference type="ARBA" id="ARBA00009286"/>
    </source>
</evidence>
<evidence type="ECO:0000313" key="18">
    <source>
        <dbReference type="Proteomes" id="UP000017836"/>
    </source>
</evidence>
<dbReference type="FunFam" id="1.10.287.70:FF:000129">
    <property type="entry name" value="Two pore calcium channel protein 1"/>
    <property type="match status" value="1"/>
</dbReference>
<dbReference type="GO" id="GO:0005245">
    <property type="term" value="F:voltage-gated calcium channel activity"/>
    <property type="evidence" value="ECO:0007669"/>
    <property type="project" value="InterPro"/>
</dbReference>
<feature type="transmembrane region" description="Helical" evidence="15">
    <location>
        <begin position="112"/>
        <end position="135"/>
    </location>
</feature>
<keyword evidence="7 15" id="KW-0812">Transmembrane</keyword>
<evidence type="ECO:0000256" key="3">
    <source>
        <dbReference type="ARBA" id="ARBA00011738"/>
    </source>
</evidence>
<feature type="domain" description="Ion transport" evidence="16">
    <location>
        <begin position="1"/>
        <end position="141"/>
    </location>
</feature>
<keyword evidence="14" id="KW-0407">Ion channel</keyword>
<dbReference type="EMBL" id="KI392059">
    <property type="protein sequence ID" value="ERN20514.1"/>
    <property type="molecule type" value="Genomic_DNA"/>
</dbReference>
<keyword evidence="11 15" id="KW-1133">Transmembrane helix</keyword>
<evidence type="ECO:0000256" key="4">
    <source>
        <dbReference type="ARBA" id="ARBA00022448"/>
    </source>
</evidence>
<dbReference type="GO" id="GO:0034702">
    <property type="term" value="C:monoatomic ion channel complex"/>
    <property type="evidence" value="ECO:0007669"/>
    <property type="project" value="UniProtKB-KW"/>
</dbReference>
<comment type="similarity">
    <text evidence="2">Belongs to the calcium channel alpha-1 subunit (TC 1.A.1.11) family. Two pore calcium channel subfamily.</text>
</comment>
<dbReference type="Gene3D" id="1.10.287.70">
    <property type="match status" value="1"/>
</dbReference>
<dbReference type="PANTHER" id="PTHR46988">
    <property type="entry name" value="TWO PORE CALCIUM CHANNEL PROTEIN 1"/>
    <property type="match status" value="1"/>
</dbReference>
<dbReference type="Gramene" id="ERN20514">
    <property type="protein sequence ID" value="ERN20514"/>
    <property type="gene ID" value="AMTR_s00068p00186370"/>
</dbReference>
<protein>
    <recommendedName>
        <fullName evidence="16">Ion transport domain-containing protein</fullName>
    </recommendedName>
</protein>
<dbReference type="InterPro" id="IPR044581">
    <property type="entry name" value="TPC1_plant"/>
</dbReference>
<proteinExistence type="inferred from homology"/>
<gene>
    <name evidence="17" type="ORF">AMTR_s00068p00186370</name>
</gene>
<keyword evidence="13 15" id="KW-0472">Membrane</keyword>
<keyword evidence="12" id="KW-0406">Ion transport</keyword>